<protein>
    <submittedName>
        <fullName evidence="1">Uncharacterized protein</fullName>
    </submittedName>
</protein>
<dbReference type="AlphaFoldDB" id="A0A6G7V9Z9"/>
<reference evidence="2" key="1">
    <citation type="submission" date="2020-01" db="EMBL/GenBank/DDBJ databases">
        <title>Caldichromatium gen. nov., sp. nov., a thermophilic purple sulfur bacterium member of the family Chromatiaceae isolated from Nakabusa hot spring, Japan.</title>
        <authorList>
            <person name="Saini M.K."/>
            <person name="Hanada S."/>
            <person name="Tank M."/>
        </authorList>
    </citation>
    <scope>NUCLEOTIDE SEQUENCE [LARGE SCALE GENOMIC DNA]</scope>
    <source>
        <strain evidence="2">No.7</strain>
    </source>
</reference>
<evidence type="ECO:0000313" key="1">
    <source>
        <dbReference type="EMBL" id="QIK36686.1"/>
    </source>
</evidence>
<keyword evidence="2" id="KW-1185">Reference proteome</keyword>
<accession>A0A6G7V9Z9</accession>
<name>A0A6G7V9Z9_9GAMM</name>
<dbReference type="EMBL" id="CP048029">
    <property type="protein sequence ID" value="QIK36686.1"/>
    <property type="molecule type" value="Genomic_DNA"/>
</dbReference>
<dbReference type="KEGG" id="cjap:GWK36_00235"/>
<dbReference type="Proteomes" id="UP000502699">
    <property type="component" value="Chromosome"/>
</dbReference>
<gene>
    <name evidence="1" type="ORF">GWK36_00235</name>
</gene>
<dbReference type="RefSeq" id="WP_166269061.1">
    <property type="nucleotide sequence ID" value="NZ_CP048029.1"/>
</dbReference>
<evidence type="ECO:0000313" key="2">
    <source>
        <dbReference type="Proteomes" id="UP000502699"/>
    </source>
</evidence>
<sequence length="206" mass="23750">MSVRNRGNAHKERLAYEAARIMLEQGLTDLEMARRKAAERVGIFDRRQWPSNALVKEAVLAQQRLFASATHQTEVRLLRREIIQAMRMLINFHPRLIGLALHGLTNRKQGVELLLFAERAEDVLLALMAWGIPYWTGERSLRYADGQRITHPMFGFLANEIPFRLIVVPPRTRRHPPLDPITERPHLGANLVDVERSLERDEGRAI</sequence>
<organism evidence="1 2">
    <name type="scientific">Caldichromatium japonicum</name>
    <dbReference type="NCBI Taxonomy" id="2699430"/>
    <lineage>
        <taxon>Bacteria</taxon>
        <taxon>Pseudomonadati</taxon>
        <taxon>Pseudomonadota</taxon>
        <taxon>Gammaproteobacteria</taxon>
        <taxon>Chromatiales</taxon>
        <taxon>Chromatiaceae</taxon>
        <taxon>Caldichromatium</taxon>
    </lineage>
</organism>
<proteinExistence type="predicted"/>